<accession>A0A177CPR5</accession>
<dbReference type="InParanoid" id="A0A177CPR5"/>
<evidence type="ECO:0000313" key="1">
    <source>
        <dbReference type="EMBL" id="OAG09296.1"/>
    </source>
</evidence>
<gene>
    <name evidence="1" type="ORF">CC84DRAFT_433417</name>
</gene>
<dbReference type="Proteomes" id="UP000077069">
    <property type="component" value="Unassembled WGS sequence"/>
</dbReference>
<proteinExistence type="predicted"/>
<reference evidence="1 2" key="1">
    <citation type="submission" date="2016-05" db="EMBL/GenBank/DDBJ databases">
        <title>Comparative analysis of secretome profiles of manganese(II)-oxidizing ascomycete fungi.</title>
        <authorList>
            <consortium name="DOE Joint Genome Institute"/>
            <person name="Zeiner C.A."/>
            <person name="Purvine S.O."/>
            <person name="Zink E.M."/>
            <person name="Wu S."/>
            <person name="Pasa-Tolic L."/>
            <person name="Chaput D.L."/>
            <person name="Haridas S."/>
            <person name="Grigoriev I.V."/>
            <person name="Santelli C.M."/>
            <person name="Hansel C.M."/>
        </authorList>
    </citation>
    <scope>NUCLEOTIDE SEQUENCE [LARGE SCALE GENOMIC DNA]</scope>
    <source>
        <strain evidence="1 2">AP3s5-JAC2a</strain>
    </source>
</reference>
<dbReference type="RefSeq" id="XP_018039661.1">
    <property type="nucleotide sequence ID" value="XM_018186237.1"/>
</dbReference>
<name>A0A177CPR5_9PLEO</name>
<keyword evidence="2" id="KW-1185">Reference proteome</keyword>
<protein>
    <submittedName>
        <fullName evidence="1">Uncharacterized protein</fullName>
    </submittedName>
</protein>
<dbReference type="EMBL" id="KV441549">
    <property type="protein sequence ID" value="OAG09296.1"/>
    <property type="molecule type" value="Genomic_DNA"/>
</dbReference>
<organism evidence="1 2">
    <name type="scientific">Paraphaeosphaeria sporulosa</name>
    <dbReference type="NCBI Taxonomy" id="1460663"/>
    <lineage>
        <taxon>Eukaryota</taxon>
        <taxon>Fungi</taxon>
        <taxon>Dikarya</taxon>
        <taxon>Ascomycota</taxon>
        <taxon>Pezizomycotina</taxon>
        <taxon>Dothideomycetes</taxon>
        <taxon>Pleosporomycetidae</taxon>
        <taxon>Pleosporales</taxon>
        <taxon>Massarineae</taxon>
        <taxon>Didymosphaeriaceae</taxon>
        <taxon>Paraphaeosphaeria</taxon>
    </lineage>
</organism>
<dbReference type="AlphaFoldDB" id="A0A177CPR5"/>
<dbReference type="GeneID" id="28769723"/>
<sequence>MSAVAGPAAGQDVMPATRASLQTSITAAEACRHQAPTSPSSPACSLWPRRLPAVPSSLQDAGQQRTAILCTTPCDAPASTAKVHAEPPAYSCVHLGHARPSCCCSATRQSARLSNCHAADRTSRPGPSSHPLTIPSAHAPARLLHASRRFCCKSLPAQTHPKIWRHPRRRVCALSSSATNSGLVISCT</sequence>
<evidence type="ECO:0000313" key="2">
    <source>
        <dbReference type="Proteomes" id="UP000077069"/>
    </source>
</evidence>